<dbReference type="AlphaFoldDB" id="A0A1Y2N4B4"/>
<keyword evidence="2" id="KW-1185">Reference proteome</keyword>
<sequence>MLLWCPARDARARAGRGLRGPVGRSWTRRWERSSKALLGAATRFTLTLRTDRLDAVDAARVVHSAAQADVPD</sequence>
<name>A0A1Y2N4B4_PSEAH</name>
<gene>
    <name evidence="1" type="ORF">BG845_01240</name>
</gene>
<evidence type="ECO:0000313" key="2">
    <source>
        <dbReference type="Proteomes" id="UP000194360"/>
    </source>
</evidence>
<protein>
    <submittedName>
        <fullName evidence="1">Uncharacterized protein</fullName>
    </submittedName>
</protein>
<dbReference type="EMBL" id="MIGB01000005">
    <property type="protein sequence ID" value="OSY42320.1"/>
    <property type="molecule type" value="Genomic_DNA"/>
</dbReference>
<dbReference type="Proteomes" id="UP000194360">
    <property type="component" value="Unassembled WGS sequence"/>
</dbReference>
<reference evidence="1 2" key="1">
    <citation type="submission" date="2016-09" db="EMBL/GenBank/DDBJ databases">
        <title>Pseudonocardia autotrophica DSM535, a candidate organism with high potential of specific P450 cytochromes.</title>
        <authorList>
            <person name="Grumaz C."/>
            <person name="Vainshtein Y."/>
            <person name="Kirstahler P."/>
            <person name="Sohn K."/>
        </authorList>
    </citation>
    <scope>NUCLEOTIDE SEQUENCE [LARGE SCALE GENOMIC DNA]</scope>
    <source>
        <strain evidence="1 2">DSM 535</strain>
    </source>
</reference>
<comment type="caution">
    <text evidence="1">The sequence shown here is derived from an EMBL/GenBank/DDBJ whole genome shotgun (WGS) entry which is preliminary data.</text>
</comment>
<dbReference type="RefSeq" id="WP_085911557.1">
    <property type="nucleotide sequence ID" value="NZ_AP018920.1"/>
</dbReference>
<accession>A0A1Y2N4B4</accession>
<proteinExistence type="predicted"/>
<evidence type="ECO:0000313" key="1">
    <source>
        <dbReference type="EMBL" id="OSY42320.1"/>
    </source>
</evidence>
<organism evidence="1 2">
    <name type="scientific">Pseudonocardia autotrophica</name>
    <name type="common">Amycolata autotrophica</name>
    <name type="synonym">Nocardia autotrophica</name>
    <dbReference type="NCBI Taxonomy" id="2074"/>
    <lineage>
        <taxon>Bacteria</taxon>
        <taxon>Bacillati</taxon>
        <taxon>Actinomycetota</taxon>
        <taxon>Actinomycetes</taxon>
        <taxon>Pseudonocardiales</taxon>
        <taxon>Pseudonocardiaceae</taxon>
        <taxon>Pseudonocardia</taxon>
    </lineage>
</organism>